<dbReference type="EMBL" id="CAJNOC010005440">
    <property type="protein sequence ID" value="CAF1052440.1"/>
    <property type="molecule type" value="Genomic_DNA"/>
</dbReference>
<comment type="subcellular location">
    <subcellularLocation>
        <location evidence="1">Nucleus</location>
    </subcellularLocation>
</comment>
<feature type="compositionally biased region" description="Polar residues" evidence="13">
    <location>
        <begin position="338"/>
        <end position="359"/>
    </location>
</feature>
<evidence type="ECO:0000313" key="16">
    <source>
        <dbReference type="Proteomes" id="UP000663879"/>
    </source>
</evidence>
<sequence length="531" mass="59893">MSTNKKRLFIDLTKSIMPNKSAKYRRTSTSGITANSECSNTSLLYSASSSVSSDLIIESNSIKCSPTPSITSDSLISDDISSNKFCSASSQTGRNSCSSISTISLSSDDGDKTMPTNTTDNNINNNNNTNNTHSSYSNSPSNESLNSNKRITRNASRAMETSNPFLNKSSSTSSLSTSHQDDSLIDPNRKKCLWNRCRFSVEANKSNDELIEHVKNRHILSQKSCKKFHCLWKGCNVYDRPSTSFMWLERHVTDHIDLRPYSCLFSGCNRKFRTETELVKHCDLHCNTNSTTTLNSNSLTSQLSNISAPMQTSPVKNRQQKHIILNTAKKALIQNIKQKNKSSSQLNELNSANPSSNVKLNALNGKAKSSSNLMNQKTNNSFPNGLNNNNNNSNNSAKFQNYSQILKALTKKRKNTEFNKKKFKKAQFKDFVDACSLKVIDDKLNQLNYQSGTCTFHANIIASSVNISDSVETFLVEWYPKNILENEWIEREKLTLTKTVDVNDLFKTCKLNRDEHNPFYSRHRFRNNKRK</sequence>
<dbReference type="GO" id="GO:0006325">
    <property type="term" value="P:chromatin organization"/>
    <property type="evidence" value="ECO:0007669"/>
    <property type="project" value="UniProtKB-KW"/>
</dbReference>
<comment type="caution">
    <text evidence="15">The sequence shown here is derived from an EMBL/GenBank/DDBJ whole genome shotgun (WGS) entry which is preliminary data.</text>
</comment>
<dbReference type="GO" id="GO:0006357">
    <property type="term" value="P:regulation of transcription by RNA polymerase II"/>
    <property type="evidence" value="ECO:0007669"/>
    <property type="project" value="TreeGrafter"/>
</dbReference>
<dbReference type="PANTHER" id="PTHR46541:SF1">
    <property type="entry name" value="ZINC FINGER PROTEIN AEBP2"/>
    <property type="match status" value="1"/>
</dbReference>
<keyword evidence="4" id="KW-0677">Repeat</keyword>
<keyword evidence="6" id="KW-0862">Zinc</keyword>
<organism evidence="15 16">
    <name type="scientific">Brachionus calyciflorus</name>
    <dbReference type="NCBI Taxonomy" id="104777"/>
    <lineage>
        <taxon>Eukaryota</taxon>
        <taxon>Metazoa</taxon>
        <taxon>Spiralia</taxon>
        <taxon>Gnathifera</taxon>
        <taxon>Rotifera</taxon>
        <taxon>Eurotatoria</taxon>
        <taxon>Monogononta</taxon>
        <taxon>Pseudotrocha</taxon>
        <taxon>Ploima</taxon>
        <taxon>Brachionidae</taxon>
        <taxon>Brachionus</taxon>
    </lineage>
</organism>
<keyword evidence="7" id="KW-0156">Chromatin regulator</keyword>
<dbReference type="Pfam" id="PF26014">
    <property type="entry name" value="SH3_AEBP2_C"/>
    <property type="match status" value="1"/>
</dbReference>
<dbReference type="InterPro" id="IPR052130">
    <property type="entry name" value="AEBP2/jing_C2H2-ZnF"/>
</dbReference>
<dbReference type="GO" id="GO:0035098">
    <property type="term" value="C:ESC/E(Z) complex"/>
    <property type="evidence" value="ECO:0007669"/>
    <property type="project" value="TreeGrafter"/>
</dbReference>
<evidence type="ECO:0000256" key="11">
    <source>
        <dbReference type="ARBA" id="ARBA00037930"/>
    </source>
</evidence>
<evidence type="ECO:0000256" key="5">
    <source>
        <dbReference type="ARBA" id="ARBA00022771"/>
    </source>
</evidence>
<feature type="compositionally biased region" description="Low complexity" evidence="13">
    <location>
        <begin position="169"/>
        <end position="178"/>
    </location>
</feature>
<evidence type="ECO:0000256" key="8">
    <source>
        <dbReference type="ARBA" id="ARBA00023015"/>
    </source>
</evidence>
<evidence type="ECO:0000259" key="14">
    <source>
        <dbReference type="PROSITE" id="PS50157"/>
    </source>
</evidence>
<feature type="region of interest" description="Disordered" evidence="13">
    <location>
        <begin position="87"/>
        <end position="183"/>
    </location>
</feature>
<dbReference type="InterPro" id="IPR059034">
    <property type="entry name" value="SH3_AEBP2_C"/>
</dbReference>
<evidence type="ECO:0000256" key="1">
    <source>
        <dbReference type="ARBA" id="ARBA00004123"/>
    </source>
</evidence>
<dbReference type="Gene3D" id="3.30.160.60">
    <property type="entry name" value="Classic Zinc Finger"/>
    <property type="match status" value="1"/>
</dbReference>
<feature type="compositionally biased region" description="Low complexity" evidence="13">
    <location>
        <begin position="96"/>
        <end position="107"/>
    </location>
</feature>
<keyword evidence="2" id="KW-0678">Repressor</keyword>
<protein>
    <recommendedName>
        <fullName evidence="14">C2H2-type domain-containing protein</fullName>
    </recommendedName>
</protein>
<evidence type="ECO:0000256" key="10">
    <source>
        <dbReference type="ARBA" id="ARBA00023242"/>
    </source>
</evidence>
<dbReference type="PANTHER" id="PTHR46541">
    <property type="entry name" value="ZINC FINGER PROTEIN AEBP2"/>
    <property type="match status" value="1"/>
</dbReference>
<accession>A0A814KJF1</accession>
<feature type="compositionally biased region" description="Low complexity" evidence="13">
    <location>
        <begin position="379"/>
        <end position="396"/>
    </location>
</feature>
<dbReference type="AlphaFoldDB" id="A0A814KJF1"/>
<comment type="similarity">
    <text evidence="11">Belongs to the AEBP2/jing C2H2-type zinc-finger family.</text>
</comment>
<dbReference type="SMART" id="SM00355">
    <property type="entry name" value="ZnF_C2H2"/>
    <property type="match status" value="3"/>
</dbReference>
<evidence type="ECO:0000256" key="4">
    <source>
        <dbReference type="ARBA" id="ARBA00022737"/>
    </source>
</evidence>
<evidence type="ECO:0000256" key="6">
    <source>
        <dbReference type="ARBA" id="ARBA00022833"/>
    </source>
</evidence>
<keyword evidence="16" id="KW-1185">Reference proteome</keyword>
<keyword evidence="9" id="KW-0804">Transcription</keyword>
<feature type="compositionally biased region" description="Polar residues" evidence="13">
    <location>
        <begin position="153"/>
        <end position="168"/>
    </location>
</feature>
<dbReference type="PROSITE" id="PS50157">
    <property type="entry name" value="ZINC_FINGER_C2H2_2"/>
    <property type="match status" value="1"/>
</dbReference>
<evidence type="ECO:0000256" key="2">
    <source>
        <dbReference type="ARBA" id="ARBA00022491"/>
    </source>
</evidence>
<evidence type="ECO:0000313" key="15">
    <source>
        <dbReference type="EMBL" id="CAF1052440.1"/>
    </source>
</evidence>
<dbReference type="PROSITE" id="PS00028">
    <property type="entry name" value="ZINC_FINGER_C2H2_1"/>
    <property type="match status" value="1"/>
</dbReference>
<evidence type="ECO:0000256" key="3">
    <source>
        <dbReference type="ARBA" id="ARBA00022723"/>
    </source>
</evidence>
<keyword evidence="10" id="KW-0539">Nucleus</keyword>
<dbReference type="SUPFAM" id="SSF57667">
    <property type="entry name" value="beta-beta-alpha zinc fingers"/>
    <property type="match status" value="1"/>
</dbReference>
<gene>
    <name evidence="15" type="ORF">OXX778_LOCUS18893</name>
</gene>
<dbReference type="InterPro" id="IPR013087">
    <property type="entry name" value="Znf_C2H2_type"/>
</dbReference>
<feature type="compositionally biased region" description="Polar residues" evidence="13">
    <location>
        <begin position="367"/>
        <end position="378"/>
    </location>
</feature>
<feature type="compositionally biased region" description="Low complexity" evidence="13">
    <location>
        <begin position="116"/>
        <end position="148"/>
    </location>
</feature>
<evidence type="ECO:0000256" key="9">
    <source>
        <dbReference type="ARBA" id="ARBA00023163"/>
    </source>
</evidence>
<keyword evidence="5 12" id="KW-0863">Zinc-finger</keyword>
<keyword evidence="3" id="KW-0479">Metal-binding</keyword>
<evidence type="ECO:0000256" key="7">
    <source>
        <dbReference type="ARBA" id="ARBA00022853"/>
    </source>
</evidence>
<dbReference type="Proteomes" id="UP000663879">
    <property type="component" value="Unassembled WGS sequence"/>
</dbReference>
<proteinExistence type="inferred from homology"/>
<feature type="region of interest" description="Disordered" evidence="13">
    <location>
        <begin position="338"/>
        <end position="397"/>
    </location>
</feature>
<dbReference type="InterPro" id="IPR036236">
    <property type="entry name" value="Znf_C2H2_sf"/>
</dbReference>
<feature type="domain" description="C2H2-type" evidence="14">
    <location>
        <begin position="261"/>
        <end position="290"/>
    </location>
</feature>
<name>A0A814KJF1_9BILA</name>
<evidence type="ECO:0000256" key="12">
    <source>
        <dbReference type="PROSITE-ProRule" id="PRU00042"/>
    </source>
</evidence>
<dbReference type="GO" id="GO:0008270">
    <property type="term" value="F:zinc ion binding"/>
    <property type="evidence" value="ECO:0007669"/>
    <property type="project" value="UniProtKB-KW"/>
</dbReference>
<evidence type="ECO:0000256" key="13">
    <source>
        <dbReference type="SAM" id="MobiDB-lite"/>
    </source>
</evidence>
<reference evidence="15" key="1">
    <citation type="submission" date="2021-02" db="EMBL/GenBank/DDBJ databases">
        <authorList>
            <person name="Nowell W R."/>
        </authorList>
    </citation>
    <scope>NUCLEOTIDE SEQUENCE</scope>
    <source>
        <strain evidence="15">Ploen Becks lab</strain>
    </source>
</reference>
<keyword evidence="8" id="KW-0805">Transcription regulation</keyword>
<dbReference type="OrthoDB" id="9984614at2759"/>